<accession>A0A0C3ACT4</accession>
<protein>
    <submittedName>
        <fullName evidence="2">Uncharacterized protein</fullName>
    </submittedName>
</protein>
<feature type="compositionally biased region" description="Low complexity" evidence="1">
    <location>
        <begin position="304"/>
        <end position="318"/>
    </location>
</feature>
<feature type="compositionally biased region" description="Low complexity" evidence="1">
    <location>
        <begin position="240"/>
        <end position="255"/>
    </location>
</feature>
<dbReference type="EMBL" id="KN822040">
    <property type="protein sequence ID" value="KIM62737.1"/>
    <property type="molecule type" value="Genomic_DNA"/>
</dbReference>
<feature type="region of interest" description="Disordered" evidence="1">
    <location>
        <begin position="1"/>
        <end position="324"/>
    </location>
</feature>
<feature type="region of interest" description="Disordered" evidence="1">
    <location>
        <begin position="586"/>
        <end position="612"/>
    </location>
</feature>
<dbReference type="HOGENOM" id="CLU_331507_0_0_1"/>
<proteinExistence type="predicted"/>
<organism evidence="2 3">
    <name type="scientific">Scleroderma citrinum Foug A</name>
    <dbReference type="NCBI Taxonomy" id="1036808"/>
    <lineage>
        <taxon>Eukaryota</taxon>
        <taxon>Fungi</taxon>
        <taxon>Dikarya</taxon>
        <taxon>Basidiomycota</taxon>
        <taxon>Agaricomycotina</taxon>
        <taxon>Agaricomycetes</taxon>
        <taxon>Agaricomycetidae</taxon>
        <taxon>Boletales</taxon>
        <taxon>Sclerodermatineae</taxon>
        <taxon>Sclerodermataceae</taxon>
        <taxon>Scleroderma</taxon>
    </lineage>
</organism>
<dbReference type="STRING" id="1036808.A0A0C3ACT4"/>
<reference evidence="3" key="2">
    <citation type="submission" date="2015-01" db="EMBL/GenBank/DDBJ databases">
        <title>Evolutionary Origins and Diversification of the Mycorrhizal Mutualists.</title>
        <authorList>
            <consortium name="DOE Joint Genome Institute"/>
            <consortium name="Mycorrhizal Genomics Consortium"/>
            <person name="Kohler A."/>
            <person name="Kuo A."/>
            <person name="Nagy L.G."/>
            <person name="Floudas D."/>
            <person name="Copeland A."/>
            <person name="Barry K.W."/>
            <person name="Cichocki N."/>
            <person name="Veneault-Fourrey C."/>
            <person name="LaButti K."/>
            <person name="Lindquist E.A."/>
            <person name="Lipzen A."/>
            <person name="Lundell T."/>
            <person name="Morin E."/>
            <person name="Murat C."/>
            <person name="Riley R."/>
            <person name="Ohm R."/>
            <person name="Sun H."/>
            <person name="Tunlid A."/>
            <person name="Henrissat B."/>
            <person name="Grigoriev I.V."/>
            <person name="Hibbett D.S."/>
            <person name="Martin F."/>
        </authorList>
    </citation>
    <scope>NUCLEOTIDE SEQUENCE [LARGE SCALE GENOMIC DNA]</scope>
    <source>
        <strain evidence="3">Foug A</strain>
    </source>
</reference>
<keyword evidence="3" id="KW-1185">Reference proteome</keyword>
<feature type="compositionally biased region" description="Basic residues" evidence="1">
    <location>
        <begin position="41"/>
        <end position="53"/>
    </location>
</feature>
<feature type="compositionally biased region" description="Acidic residues" evidence="1">
    <location>
        <begin position="488"/>
        <end position="507"/>
    </location>
</feature>
<feature type="compositionally biased region" description="Low complexity" evidence="1">
    <location>
        <begin position="594"/>
        <end position="612"/>
    </location>
</feature>
<evidence type="ECO:0000313" key="2">
    <source>
        <dbReference type="EMBL" id="KIM62737.1"/>
    </source>
</evidence>
<dbReference type="Proteomes" id="UP000053989">
    <property type="component" value="Unassembled WGS sequence"/>
</dbReference>
<gene>
    <name evidence="2" type="ORF">SCLCIDRAFT_9039</name>
</gene>
<name>A0A0C3ACT4_9AGAM</name>
<feature type="region of interest" description="Disordered" evidence="1">
    <location>
        <begin position="437"/>
        <end position="507"/>
    </location>
</feature>
<dbReference type="OrthoDB" id="2804726at2759"/>
<feature type="compositionally biased region" description="Basic residues" evidence="1">
    <location>
        <begin position="98"/>
        <end position="107"/>
    </location>
</feature>
<feature type="compositionally biased region" description="Low complexity" evidence="1">
    <location>
        <begin position="379"/>
        <end position="390"/>
    </location>
</feature>
<evidence type="ECO:0000256" key="1">
    <source>
        <dbReference type="SAM" id="MobiDB-lite"/>
    </source>
</evidence>
<sequence length="845" mass="89807">MAATAALSLPCPLRRSSRLAHSHAHPTHSHSPSPPSLRQSHVSKHHHHRHRPRLPPPDPEPDPDSSSSDPENELTPRALRALKRQRLAIDPDGIPLTPRHRPRKRRKENIAHGPLDVSTANKDPPQHFKRLLSPPPSPLTPVRPRGADIENASHIPGSSLSEHSMDLSKDPGPSVVMSSSDELPPTATYPGPSFSDPFIDEPSILMSSDDSDPAQSMSTKANPVPSISTYPVPSSPPHHPSTLSSPESELLTPLTPLTPSPSPSPSPSPGHDRHMSLSPAPHSESLPPSISIDVPSSADAALHTSTSTPLSVQPTPSSSSPPSPLTLVSALENLIPFDAFTPPFDSGLSLQLDAQPGDAHASPPQPHSSTPQLQEHYPHTPQQLPHQLQYTPPPVLTRDREVNIWKLACQERVDYILRRYGVETIKAVVASEAKYVTPDMNGTPSDSPSPSPQSPPTRFRLYTPASYILDSGYPSGSGSTSKARPLDDPDQDAEGETEEMEPDMDVEVDMDVDMEDDDEDYEDDDDLGDCDADADADGEGDVELGAEVEGLSMDADASVLEDAKAVDGKGEMVMVMDIECRQGEADKENGTSIPLPTSSQSPPSTSLLGPSGDLPATPGSILAMPIPPAFTLPLRPQLPPLSSLHVPVLSEPPRAFMGRGTPPDPRRRVEWSISGHYPGCQSDGIGVGLYLSTTHMSETGSSQRNPGDETVGIVPLPVSIMHSMDAVHEHTHDHHLQPENRQQQQSHQHAGEWTSFLYAMLEGSDMNVCPGAGISSGAGPSGSAPGNVSAVGAVAGASQGADPAGWYELGLGAVHMSGVVSGVPLSHHHLPVDDASSSTLRFALG</sequence>
<feature type="compositionally biased region" description="Pro residues" evidence="1">
    <location>
        <begin position="256"/>
        <end position="268"/>
    </location>
</feature>
<feature type="region of interest" description="Disordered" evidence="1">
    <location>
        <begin position="348"/>
        <end position="393"/>
    </location>
</feature>
<evidence type="ECO:0000313" key="3">
    <source>
        <dbReference type="Proteomes" id="UP000053989"/>
    </source>
</evidence>
<reference evidence="2 3" key="1">
    <citation type="submission" date="2014-04" db="EMBL/GenBank/DDBJ databases">
        <authorList>
            <consortium name="DOE Joint Genome Institute"/>
            <person name="Kuo A."/>
            <person name="Kohler A."/>
            <person name="Nagy L.G."/>
            <person name="Floudas D."/>
            <person name="Copeland A."/>
            <person name="Barry K.W."/>
            <person name="Cichocki N."/>
            <person name="Veneault-Fourrey C."/>
            <person name="LaButti K."/>
            <person name="Lindquist E.A."/>
            <person name="Lipzen A."/>
            <person name="Lundell T."/>
            <person name="Morin E."/>
            <person name="Murat C."/>
            <person name="Sun H."/>
            <person name="Tunlid A."/>
            <person name="Henrissat B."/>
            <person name="Grigoriev I.V."/>
            <person name="Hibbett D.S."/>
            <person name="Martin F."/>
            <person name="Nordberg H.P."/>
            <person name="Cantor M.N."/>
            <person name="Hua S.X."/>
        </authorList>
    </citation>
    <scope>NUCLEOTIDE SEQUENCE [LARGE SCALE GENOMIC DNA]</scope>
    <source>
        <strain evidence="2 3">Foug A</strain>
    </source>
</reference>
<feature type="compositionally biased region" description="Polar residues" evidence="1">
    <location>
        <begin position="205"/>
        <end position="232"/>
    </location>
</feature>
<feature type="compositionally biased region" description="Basic residues" evidence="1">
    <location>
        <begin position="15"/>
        <end position="28"/>
    </location>
</feature>
<dbReference type="InParanoid" id="A0A0C3ACT4"/>
<dbReference type="AlphaFoldDB" id="A0A0C3ACT4"/>